<dbReference type="AlphaFoldDB" id="E6VV39"/>
<dbReference type="RefSeq" id="WP_013513127.1">
    <property type="nucleotide sequence ID" value="NC_014844.1"/>
</dbReference>
<dbReference type="STRING" id="643562.Daes_0163"/>
<dbReference type="SMART" id="SM01126">
    <property type="entry name" value="DDE_Tnp_IS1595"/>
    <property type="match status" value="1"/>
</dbReference>
<organism evidence="3 4">
    <name type="scientific">Pseudodesulfovibrio aespoeensis (strain ATCC 700646 / DSM 10631 / Aspo-2)</name>
    <name type="common">Desulfovibrio aespoeensis</name>
    <dbReference type="NCBI Taxonomy" id="643562"/>
    <lineage>
        <taxon>Bacteria</taxon>
        <taxon>Pseudomonadati</taxon>
        <taxon>Thermodesulfobacteriota</taxon>
        <taxon>Desulfovibrionia</taxon>
        <taxon>Desulfovibrionales</taxon>
        <taxon>Desulfovibrionaceae</taxon>
    </lineage>
</organism>
<protein>
    <submittedName>
        <fullName evidence="3">Transposase</fullName>
    </submittedName>
</protein>
<reference evidence="4" key="1">
    <citation type="submission" date="2010-12" db="EMBL/GenBank/DDBJ databases">
        <title>Complete sequence of Desulfovibrio aespoeensis Aspo-2.</title>
        <authorList>
            <consortium name="US DOE Joint Genome Institute"/>
            <person name="Lucas S."/>
            <person name="Copeland A."/>
            <person name="Lapidus A."/>
            <person name="Cheng J.-F."/>
            <person name="Goodwin L."/>
            <person name="Pitluck S."/>
            <person name="Chertkov O."/>
            <person name="Misra M."/>
            <person name="Detter J.C."/>
            <person name="Han C."/>
            <person name="Tapia R."/>
            <person name="Land M."/>
            <person name="Hauser L."/>
            <person name="Kyrpides N."/>
            <person name="Ivanova N."/>
            <person name="Ovchinnikova G."/>
            <person name="Pedersen K."/>
            <person name="Jagevall S."/>
            <person name="Hazen T."/>
            <person name="Woyke T."/>
        </authorList>
    </citation>
    <scope>NUCLEOTIDE SEQUENCE [LARGE SCALE GENOMIC DNA]</scope>
    <source>
        <strain evidence="4">ATCC 700646 / DSM 10631 / Aspo-2</strain>
    </source>
</reference>
<dbReference type="Pfam" id="PF12762">
    <property type="entry name" value="DDE_Tnp_IS1595"/>
    <property type="match status" value="1"/>
</dbReference>
<accession>E6VV39</accession>
<evidence type="ECO:0000313" key="4">
    <source>
        <dbReference type="Proteomes" id="UP000002191"/>
    </source>
</evidence>
<keyword evidence="4" id="KW-1185">Reference proteome</keyword>
<evidence type="ECO:0000256" key="1">
    <source>
        <dbReference type="SAM" id="MobiDB-lite"/>
    </source>
</evidence>
<name>E6VV39_PSEA9</name>
<sequence length="320" mass="36408">MSEATTTREPSGVSARCAHGAGRATAPPHCASQVEPADFSALLGDEKRARDFLLDLTWPTGAPFCPRCGHRKVYDLSGERLRCADCKYTFHPFSGRWINNGALTSLEWLNLITLFVDECSVHQMKQRLGLSYNTVYKALTAIRFAIVAHAIDARQVLGRATGLDSYIKGSRLTGGPRDMRMDTIPVYGILRRDGLVFIDLVPGFQAETLFHFHMNFHLKLIRTGNLVYTDRYKEYDALLFCGNDSLPYEIIRRYDEKPYIDAVDDEFWAFAQERIKRFRGISCQRFPLYLKELEFRFNNEGRPIGEILAAYLCALVPTID</sequence>
<evidence type="ECO:0000259" key="2">
    <source>
        <dbReference type="SMART" id="SM01126"/>
    </source>
</evidence>
<feature type="region of interest" description="Disordered" evidence="1">
    <location>
        <begin position="1"/>
        <end position="20"/>
    </location>
</feature>
<dbReference type="Pfam" id="PF12760">
    <property type="entry name" value="Zn_ribbon_IS1595"/>
    <property type="match status" value="1"/>
</dbReference>
<dbReference type="EMBL" id="CP002431">
    <property type="protein sequence ID" value="ADU61190.1"/>
    <property type="molecule type" value="Genomic_DNA"/>
</dbReference>
<evidence type="ECO:0000313" key="3">
    <source>
        <dbReference type="EMBL" id="ADU61190.1"/>
    </source>
</evidence>
<feature type="domain" description="ISXO2-like transposase" evidence="2">
    <location>
        <begin position="155"/>
        <end position="298"/>
    </location>
</feature>
<dbReference type="Proteomes" id="UP000002191">
    <property type="component" value="Chromosome"/>
</dbReference>
<dbReference type="KEGG" id="das:Daes_0163"/>
<reference evidence="3 4" key="2">
    <citation type="journal article" date="2014" name="Genome Announc.">
        <title>Complete Genome Sequence of the Subsurface, Mesophilic Sulfate-Reducing Bacterium Desulfovibrio aespoeensis Aspo-2.</title>
        <authorList>
            <person name="Pedersen K."/>
            <person name="Bengtsson A."/>
            <person name="Edlund J."/>
            <person name="Rabe L."/>
            <person name="Hazen T."/>
            <person name="Chakraborty R."/>
            <person name="Goodwin L."/>
            <person name="Shapiro N."/>
        </authorList>
    </citation>
    <scope>NUCLEOTIDE SEQUENCE [LARGE SCALE GENOMIC DNA]</scope>
    <source>
        <strain evidence="4">ATCC 700646 / DSM 10631 / Aspo-2</strain>
    </source>
</reference>
<dbReference type="InterPro" id="IPR024445">
    <property type="entry name" value="Tnp_ISXO2-like"/>
</dbReference>
<dbReference type="eggNOG" id="COG3677">
    <property type="taxonomic scope" value="Bacteria"/>
</dbReference>
<dbReference type="HOGENOM" id="CLU_044348_11_0_7"/>
<gene>
    <name evidence="3" type="ordered locus">Daes_0163</name>
</gene>
<proteinExistence type="predicted"/>
<dbReference type="InterPro" id="IPR024442">
    <property type="entry name" value="Transposase_Zn_ribbon"/>
</dbReference>